<evidence type="ECO:0000313" key="15">
    <source>
        <dbReference type="Proteomes" id="UP000071641"/>
    </source>
</evidence>
<dbReference type="UniPathway" id="UPA00392"/>
<comment type="subcellular location">
    <subcellularLocation>
        <location evidence="1 13">Cytoplasm</location>
    </subcellularLocation>
</comment>
<dbReference type="InterPro" id="IPR042119">
    <property type="entry name" value="QueA_dom2"/>
</dbReference>
<name>A0A128ESQ8_9GAMM</name>
<dbReference type="PANTHER" id="PTHR30307:SF0">
    <property type="entry name" value="S-ADENOSYLMETHIONINE:TRNA RIBOSYLTRANSFERASE-ISOMERASE"/>
    <property type="match status" value="1"/>
</dbReference>
<dbReference type="GO" id="GO:0051075">
    <property type="term" value="F:S-adenosylmethionine:tRNA ribosyltransferase-isomerase activity"/>
    <property type="evidence" value="ECO:0007669"/>
    <property type="project" value="UniProtKB-EC"/>
</dbReference>
<dbReference type="SUPFAM" id="SSF111337">
    <property type="entry name" value="QueA-like"/>
    <property type="match status" value="1"/>
</dbReference>
<dbReference type="PANTHER" id="PTHR30307">
    <property type="entry name" value="S-ADENOSYLMETHIONINE:TRNA RIBOSYLTRANSFERASE-ISOMERASE"/>
    <property type="match status" value="1"/>
</dbReference>
<dbReference type="FunFam" id="2.40.10.240:FF:000001">
    <property type="entry name" value="S-adenosylmethionine:tRNA ribosyltransferase-isomerase"/>
    <property type="match status" value="1"/>
</dbReference>
<evidence type="ECO:0000256" key="3">
    <source>
        <dbReference type="ARBA" id="ARBA00011245"/>
    </source>
</evidence>
<dbReference type="NCBIfam" id="NF001140">
    <property type="entry name" value="PRK00147.1"/>
    <property type="match status" value="1"/>
</dbReference>
<evidence type="ECO:0000256" key="13">
    <source>
        <dbReference type="HAMAP-Rule" id="MF_00113"/>
    </source>
</evidence>
<keyword evidence="6 13" id="KW-0949">S-adenosyl-L-methionine</keyword>
<evidence type="ECO:0000256" key="6">
    <source>
        <dbReference type="ARBA" id="ARBA00022691"/>
    </source>
</evidence>
<evidence type="ECO:0000256" key="12">
    <source>
        <dbReference type="ARBA" id="ARBA00076160"/>
    </source>
</evidence>
<reference evidence="15" key="1">
    <citation type="submission" date="2016-02" db="EMBL/GenBank/DDBJ databases">
        <authorList>
            <person name="Rodrigo-Torres Lidia"/>
            <person name="Arahal R.David."/>
        </authorList>
    </citation>
    <scope>NUCLEOTIDE SEQUENCE [LARGE SCALE GENOMIC DNA]</scope>
    <source>
        <strain evidence="15">CECT 9029</strain>
    </source>
</reference>
<dbReference type="Proteomes" id="UP000071641">
    <property type="component" value="Unassembled WGS sequence"/>
</dbReference>
<organism evidence="14 15">
    <name type="scientific">Grimontia celer</name>
    <dbReference type="NCBI Taxonomy" id="1796497"/>
    <lineage>
        <taxon>Bacteria</taxon>
        <taxon>Pseudomonadati</taxon>
        <taxon>Pseudomonadota</taxon>
        <taxon>Gammaproteobacteria</taxon>
        <taxon>Vibrionales</taxon>
        <taxon>Vibrionaceae</taxon>
        <taxon>Grimontia</taxon>
    </lineage>
</organism>
<dbReference type="Pfam" id="PF02547">
    <property type="entry name" value="Queuosine_synth"/>
    <property type="match status" value="1"/>
</dbReference>
<dbReference type="GO" id="GO:0005737">
    <property type="term" value="C:cytoplasm"/>
    <property type="evidence" value="ECO:0007669"/>
    <property type="project" value="UniProtKB-SubCell"/>
</dbReference>
<evidence type="ECO:0000256" key="4">
    <source>
        <dbReference type="ARBA" id="ARBA00022490"/>
    </source>
</evidence>
<keyword evidence="15" id="KW-1185">Reference proteome</keyword>
<dbReference type="NCBIfam" id="TIGR00113">
    <property type="entry name" value="queA"/>
    <property type="match status" value="1"/>
</dbReference>
<dbReference type="EMBL" id="FIZX01000001">
    <property type="protein sequence ID" value="CZF77240.1"/>
    <property type="molecule type" value="Genomic_DNA"/>
</dbReference>
<dbReference type="FunFam" id="3.40.1780.10:FF:000001">
    <property type="entry name" value="S-adenosylmethionine:tRNA ribosyltransferase-isomerase"/>
    <property type="match status" value="1"/>
</dbReference>
<dbReference type="InterPro" id="IPR042118">
    <property type="entry name" value="QueA_dom1"/>
</dbReference>
<evidence type="ECO:0000313" key="14">
    <source>
        <dbReference type="EMBL" id="CZF77240.1"/>
    </source>
</evidence>
<dbReference type="AlphaFoldDB" id="A0A128ESQ8"/>
<keyword evidence="4 13" id="KW-0963">Cytoplasm</keyword>
<evidence type="ECO:0000256" key="10">
    <source>
        <dbReference type="ARBA" id="ARBA00066503"/>
    </source>
</evidence>
<evidence type="ECO:0000256" key="1">
    <source>
        <dbReference type="ARBA" id="ARBA00004496"/>
    </source>
</evidence>
<comment type="similarity">
    <text evidence="9 13">Belongs to the QueA family.</text>
</comment>
<dbReference type="Gene3D" id="2.40.10.240">
    <property type="entry name" value="QueA-like"/>
    <property type="match status" value="1"/>
</dbReference>
<comment type="function">
    <text evidence="13">Transfers and isomerizes the ribose moiety from AdoMet to the 7-aminomethyl group of 7-deazaguanine (preQ1-tRNA) to give epoxyqueuosine (oQ-tRNA).</text>
</comment>
<dbReference type="Gene3D" id="3.40.1780.10">
    <property type="entry name" value="QueA-like"/>
    <property type="match status" value="1"/>
</dbReference>
<proteinExistence type="inferred from homology"/>
<evidence type="ECO:0000256" key="8">
    <source>
        <dbReference type="ARBA" id="ARBA00052751"/>
    </source>
</evidence>
<evidence type="ECO:0000256" key="5">
    <source>
        <dbReference type="ARBA" id="ARBA00022679"/>
    </source>
</evidence>
<keyword evidence="5 13" id="KW-0808">Transferase</keyword>
<gene>
    <name evidence="13 14" type="primary">queA</name>
    <name evidence="14" type="ORF">GCE9029_00088</name>
</gene>
<dbReference type="InterPro" id="IPR003699">
    <property type="entry name" value="QueA"/>
</dbReference>
<comment type="subunit">
    <text evidence="3 13">Monomer.</text>
</comment>
<dbReference type="EC" id="2.4.99.17" evidence="10 13"/>
<keyword evidence="14" id="KW-0328">Glycosyltransferase</keyword>
<evidence type="ECO:0000256" key="11">
    <source>
        <dbReference type="ARBA" id="ARBA00069325"/>
    </source>
</evidence>
<accession>A0A128ESQ8</accession>
<keyword evidence="14" id="KW-0413">Isomerase</keyword>
<dbReference type="STRING" id="1796497.GCE9029_00088"/>
<evidence type="ECO:0000256" key="9">
    <source>
        <dbReference type="ARBA" id="ARBA00061210"/>
    </source>
</evidence>
<evidence type="ECO:0000256" key="2">
    <source>
        <dbReference type="ARBA" id="ARBA00004691"/>
    </source>
</evidence>
<evidence type="ECO:0000256" key="7">
    <source>
        <dbReference type="ARBA" id="ARBA00022785"/>
    </source>
</evidence>
<dbReference type="RefSeq" id="WP_062660574.1">
    <property type="nucleotide sequence ID" value="NZ_FIZX01000001.1"/>
</dbReference>
<sequence length="351" mass="39315">MQVSDFHFDLPDSLIARYPQADRTASRLLQLNGNTGELSHKQFTDILDLVEPGDLMVFNNTRVIPARVYGRKASGGKIEVLVERMLDEKSILAHVRASKPPKPGTQLFLGENDEFEAEMVARHDALFEIHFSGEQAVLDILNQVGHMPLPPYIDRPDEESDKERYQTVYNEKPGAVAAPTAGLHFDENILAALKEKGVETAFVTLHVGAGTFQPVRVDDINDHVMHSEYAEVPQEVVDAVLATKARGNRVIAVGTTSVRSLESAAQHSKNESTELKPFFNDTQIFIYPGYEWQLVDALVTNFHLPESTLIMLVSSFAGYEHVMNAYQEAVNNEYRFFSYGDAMFVTRQTEV</sequence>
<comment type="pathway">
    <text evidence="2 13">tRNA modification; tRNA-queuosine biosynthesis.</text>
</comment>
<dbReference type="GO" id="GO:0008616">
    <property type="term" value="P:tRNA queuosine(34) biosynthetic process"/>
    <property type="evidence" value="ECO:0007669"/>
    <property type="project" value="UniProtKB-UniRule"/>
</dbReference>
<keyword evidence="7 13" id="KW-0671">Queuosine biosynthesis</keyword>
<dbReference type="InterPro" id="IPR036100">
    <property type="entry name" value="QueA_sf"/>
</dbReference>
<comment type="catalytic activity">
    <reaction evidence="8 13">
        <text>7-aminomethyl-7-carbaguanosine(34) in tRNA + S-adenosyl-L-methionine = epoxyqueuosine(34) in tRNA + adenine + L-methionine + 2 H(+)</text>
        <dbReference type="Rhea" id="RHEA:32155"/>
        <dbReference type="Rhea" id="RHEA-COMP:10342"/>
        <dbReference type="Rhea" id="RHEA-COMP:18582"/>
        <dbReference type="ChEBI" id="CHEBI:15378"/>
        <dbReference type="ChEBI" id="CHEBI:16708"/>
        <dbReference type="ChEBI" id="CHEBI:57844"/>
        <dbReference type="ChEBI" id="CHEBI:59789"/>
        <dbReference type="ChEBI" id="CHEBI:82833"/>
        <dbReference type="ChEBI" id="CHEBI:194443"/>
        <dbReference type="EC" id="2.4.99.17"/>
    </reaction>
</comment>
<protein>
    <recommendedName>
        <fullName evidence="11 13">S-adenosylmethionine:tRNA ribosyltransferase-isomerase</fullName>
        <ecNumber evidence="10 13">2.4.99.17</ecNumber>
    </recommendedName>
    <alternativeName>
        <fullName evidence="12 13">Queuosine biosynthesis protein QueA</fullName>
    </alternativeName>
</protein>
<dbReference type="HAMAP" id="MF_00113">
    <property type="entry name" value="QueA"/>
    <property type="match status" value="1"/>
</dbReference>
<dbReference type="OrthoDB" id="9805933at2"/>